<evidence type="ECO:0008006" key="3">
    <source>
        <dbReference type="Google" id="ProtNLM"/>
    </source>
</evidence>
<gene>
    <name evidence="1" type="ORF">BO78DRAFT_322616</name>
</gene>
<dbReference type="EMBL" id="KZ826380">
    <property type="protein sequence ID" value="PYI03462.1"/>
    <property type="molecule type" value="Genomic_DNA"/>
</dbReference>
<evidence type="ECO:0000313" key="2">
    <source>
        <dbReference type="Proteomes" id="UP000248423"/>
    </source>
</evidence>
<reference evidence="1 2" key="1">
    <citation type="submission" date="2018-02" db="EMBL/GenBank/DDBJ databases">
        <title>The genomes of Aspergillus section Nigri reveals drivers in fungal speciation.</title>
        <authorList>
            <consortium name="DOE Joint Genome Institute"/>
            <person name="Vesth T.C."/>
            <person name="Nybo J."/>
            <person name="Theobald S."/>
            <person name="Brandl J."/>
            <person name="Frisvad J.C."/>
            <person name="Nielsen K.F."/>
            <person name="Lyhne E.K."/>
            <person name="Kogle M.E."/>
            <person name="Kuo A."/>
            <person name="Riley R."/>
            <person name="Clum A."/>
            <person name="Nolan M."/>
            <person name="Lipzen A."/>
            <person name="Salamov A."/>
            <person name="Henrissat B."/>
            <person name="Wiebenga A."/>
            <person name="De vries R.P."/>
            <person name="Grigoriev I.V."/>
            <person name="Mortensen U.H."/>
            <person name="Andersen M.R."/>
            <person name="Baker S.E."/>
        </authorList>
    </citation>
    <scope>NUCLEOTIDE SEQUENCE [LARGE SCALE GENOMIC DNA]</scope>
    <source>
        <strain evidence="1 2">CBS 121057</strain>
    </source>
</reference>
<name>A0A319E075_ASPSB</name>
<evidence type="ECO:0000313" key="1">
    <source>
        <dbReference type="EMBL" id="PYI03462.1"/>
    </source>
</evidence>
<dbReference type="VEuPathDB" id="FungiDB:BO78DRAFT_322616"/>
<dbReference type="Proteomes" id="UP000248423">
    <property type="component" value="Unassembled WGS sequence"/>
</dbReference>
<dbReference type="OrthoDB" id="425354at2759"/>
<dbReference type="PANTHER" id="PTHR38115:SF1">
    <property type="entry name" value="LIPOCALIN-LIKE DOMAIN-CONTAINING PROTEIN"/>
    <property type="match status" value="1"/>
</dbReference>
<keyword evidence="2" id="KW-1185">Reference proteome</keyword>
<dbReference type="AlphaFoldDB" id="A0A319E075"/>
<dbReference type="InterPro" id="IPR053037">
    <property type="entry name" value="Pericyclase_pydY-like"/>
</dbReference>
<protein>
    <recommendedName>
        <fullName evidence="3">Lipocalin-like domain-containing protein</fullName>
    </recommendedName>
</protein>
<dbReference type="PANTHER" id="PTHR38115">
    <property type="entry name" value="LIPOCALIN-LIKE DOMAIN-CONTAINING PROTEIN"/>
    <property type="match status" value="1"/>
</dbReference>
<accession>A0A319E075</accession>
<proteinExistence type="predicted"/>
<sequence>MTSFEPLPILNLTGKWVMEKSLSTDLDPLMGDSQQCINWILRQAVRHVAITFTFTEYASIAADGSQLALHLDVVHTATGGFKGTTEKRTLDWNPHVHHDYVFGTLSVRSRLIGGVEDGNGCVRPALELDTLNLNERVYDFLRGGISVKGEPEERFLVEDSLQEYAWLHTVSRSEEMGWTMEQVWGFEMIQGRRYHTRRVVVLSKSGDYALARLVYKLQGEVRQP</sequence>
<organism evidence="1 2">
    <name type="scientific">Aspergillus sclerotiicarbonarius (strain CBS 121057 / IBT 28362)</name>
    <dbReference type="NCBI Taxonomy" id="1448318"/>
    <lineage>
        <taxon>Eukaryota</taxon>
        <taxon>Fungi</taxon>
        <taxon>Dikarya</taxon>
        <taxon>Ascomycota</taxon>
        <taxon>Pezizomycotina</taxon>
        <taxon>Eurotiomycetes</taxon>
        <taxon>Eurotiomycetidae</taxon>
        <taxon>Eurotiales</taxon>
        <taxon>Aspergillaceae</taxon>
        <taxon>Aspergillus</taxon>
        <taxon>Aspergillus subgen. Circumdati</taxon>
    </lineage>
</organism>